<evidence type="ECO:0000256" key="1">
    <source>
        <dbReference type="ARBA" id="ARBA00022448"/>
    </source>
</evidence>
<name>A0A4Z0RST4_WEICO</name>
<dbReference type="CDD" id="cd03214">
    <property type="entry name" value="ABC_Iron-Siderophores_B12_Hemin"/>
    <property type="match status" value="1"/>
</dbReference>
<dbReference type="InterPro" id="IPR003439">
    <property type="entry name" value="ABC_transporter-like_ATP-bd"/>
</dbReference>
<dbReference type="InterPro" id="IPR003593">
    <property type="entry name" value="AAA+_ATPase"/>
</dbReference>
<dbReference type="RefSeq" id="WP_003609871.1">
    <property type="nucleotide sequence ID" value="NZ_ALXH01000089.1"/>
</dbReference>
<reference evidence="6 7" key="2">
    <citation type="journal article" date="2021" name="Int. J. Food Microbiol.">
        <title>Safety demonstration of a microbial species for use in the food chain: Weissella confusa.</title>
        <authorList>
            <person name="Bourdichon F."/>
            <person name="Patrone V."/>
            <person name="Fontana A."/>
            <person name="Milani G."/>
            <person name="Morelli L."/>
        </authorList>
    </citation>
    <scope>NUCLEOTIDE SEQUENCE [LARGE SCALE GENOMIC DNA]</scope>
    <source>
        <strain evidence="5">CCUG 30943</strain>
        <strain evidence="6 7">CCUG 43002</strain>
    </source>
</reference>
<sequence length="227" mass="25596">MLKFNQVSFNRNDKRILNDISASIEPHHITTLIGPNGAGKTTLLQLMTDDLQPTAGFITERPTKIALLAQKNELFEPLTVRDLLTIKQPGLDNRIISDLQLKPLLDQNMMTLSGGQQQLAWLAFVLHQAPDLLILDEPTTYLDLQYQQIFLKTLQRVQKERRLTVVMVLHDLNQAFTYSDAIWLLNKSGELATADKQTLLDEAKLSAAFQTPLKIVSVDDQTLILPV</sequence>
<dbReference type="EMBL" id="JAAOCX010000004">
    <property type="protein sequence ID" value="MBJ7632238.1"/>
    <property type="molecule type" value="Genomic_DNA"/>
</dbReference>
<reference evidence="6" key="1">
    <citation type="submission" date="2020-02" db="EMBL/GenBank/DDBJ databases">
        <authorList>
            <person name="Fontana A."/>
            <person name="Patrone V."/>
            <person name="Morelli L."/>
        </authorList>
    </citation>
    <scope>NUCLEOTIDE SEQUENCE</scope>
    <source>
        <strain evidence="5">CCUG 30943</strain>
        <strain evidence="6">CCUG 43002</strain>
    </source>
</reference>
<dbReference type="Proteomes" id="UP000808038">
    <property type="component" value="Unassembled WGS sequence"/>
</dbReference>
<dbReference type="GO" id="GO:0016887">
    <property type="term" value="F:ATP hydrolysis activity"/>
    <property type="evidence" value="ECO:0007669"/>
    <property type="project" value="InterPro"/>
</dbReference>
<keyword evidence="3 6" id="KW-0067">ATP-binding</keyword>
<keyword evidence="1" id="KW-0813">Transport</keyword>
<comment type="caution">
    <text evidence="6">The sequence shown here is derived from an EMBL/GenBank/DDBJ whole genome shotgun (WGS) entry which is preliminary data.</text>
</comment>
<dbReference type="PANTHER" id="PTHR42734">
    <property type="entry name" value="METAL TRANSPORT SYSTEM ATP-BINDING PROTEIN TM_0124-RELATED"/>
    <property type="match status" value="1"/>
</dbReference>
<keyword evidence="7" id="KW-1185">Reference proteome</keyword>
<keyword evidence="2" id="KW-0547">Nucleotide-binding</keyword>
<organism evidence="6 7">
    <name type="scientific">Weissella confusa</name>
    <name type="common">Lactobacillus confusus</name>
    <dbReference type="NCBI Taxonomy" id="1583"/>
    <lineage>
        <taxon>Bacteria</taxon>
        <taxon>Bacillati</taxon>
        <taxon>Bacillota</taxon>
        <taxon>Bacilli</taxon>
        <taxon>Lactobacillales</taxon>
        <taxon>Lactobacillaceae</taxon>
        <taxon>Weissella</taxon>
    </lineage>
</organism>
<dbReference type="SMART" id="SM00382">
    <property type="entry name" value="AAA"/>
    <property type="match status" value="1"/>
</dbReference>
<dbReference type="Proteomes" id="UP000728106">
    <property type="component" value="Unassembled WGS sequence"/>
</dbReference>
<accession>A0A4Z0RST4</accession>
<dbReference type="SUPFAM" id="SSF52540">
    <property type="entry name" value="P-loop containing nucleoside triphosphate hydrolases"/>
    <property type="match status" value="1"/>
</dbReference>
<dbReference type="InterPro" id="IPR027417">
    <property type="entry name" value="P-loop_NTPase"/>
</dbReference>
<dbReference type="GeneID" id="57977839"/>
<evidence type="ECO:0000313" key="7">
    <source>
        <dbReference type="Proteomes" id="UP000728106"/>
    </source>
</evidence>
<dbReference type="GO" id="GO:0005524">
    <property type="term" value="F:ATP binding"/>
    <property type="evidence" value="ECO:0007669"/>
    <property type="project" value="UniProtKB-KW"/>
</dbReference>
<evidence type="ECO:0000256" key="3">
    <source>
        <dbReference type="ARBA" id="ARBA00022840"/>
    </source>
</evidence>
<protein>
    <submittedName>
        <fullName evidence="6">ABC transporter ATP-binding protein</fullName>
    </submittedName>
</protein>
<evidence type="ECO:0000313" key="6">
    <source>
        <dbReference type="EMBL" id="MBJ7638888.1"/>
    </source>
</evidence>
<dbReference type="Gene3D" id="3.40.50.300">
    <property type="entry name" value="P-loop containing nucleotide triphosphate hydrolases"/>
    <property type="match status" value="1"/>
</dbReference>
<evidence type="ECO:0000256" key="2">
    <source>
        <dbReference type="ARBA" id="ARBA00022741"/>
    </source>
</evidence>
<dbReference type="Pfam" id="PF00005">
    <property type="entry name" value="ABC_tran"/>
    <property type="match status" value="1"/>
</dbReference>
<proteinExistence type="predicted"/>
<dbReference type="PROSITE" id="PS50893">
    <property type="entry name" value="ABC_TRANSPORTER_2"/>
    <property type="match status" value="1"/>
</dbReference>
<evidence type="ECO:0000259" key="4">
    <source>
        <dbReference type="PROSITE" id="PS50893"/>
    </source>
</evidence>
<dbReference type="EMBL" id="JAAOCP010000006">
    <property type="protein sequence ID" value="MBJ7638888.1"/>
    <property type="molecule type" value="Genomic_DNA"/>
</dbReference>
<feature type="domain" description="ABC transporter" evidence="4">
    <location>
        <begin position="2"/>
        <end position="212"/>
    </location>
</feature>
<evidence type="ECO:0000313" key="5">
    <source>
        <dbReference type="EMBL" id="MBJ7632238.1"/>
    </source>
</evidence>
<dbReference type="InterPro" id="IPR050153">
    <property type="entry name" value="Metal_Ion_Import_ABC"/>
</dbReference>
<gene>
    <name evidence="6" type="ORF">HAU20_05740</name>
    <name evidence="5" type="ORF">HAU43_03935</name>
</gene>
<dbReference type="AlphaFoldDB" id="A0A4Z0RST4"/>